<dbReference type="RefSeq" id="WP_169161502.1">
    <property type="nucleotide sequence ID" value="NZ_JABBFW010000011.1"/>
</dbReference>
<feature type="transmembrane region" description="Helical" evidence="2">
    <location>
        <begin position="466"/>
        <end position="484"/>
    </location>
</feature>
<keyword evidence="2" id="KW-0812">Transmembrane</keyword>
<feature type="transmembrane region" description="Helical" evidence="2">
    <location>
        <begin position="154"/>
        <end position="172"/>
    </location>
</feature>
<feature type="transmembrane region" description="Helical" evidence="2">
    <location>
        <begin position="377"/>
        <end position="398"/>
    </location>
</feature>
<organism evidence="3 4">
    <name type="scientific">Azohydromonas caseinilytica</name>
    <dbReference type="NCBI Taxonomy" id="2728836"/>
    <lineage>
        <taxon>Bacteria</taxon>
        <taxon>Pseudomonadati</taxon>
        <taxon>Pseudomonadota</taxon>
        <taxon>Betaproteobacteria</taxon>
        <taxon>Burkholderiales</taxon>
        <taxon>Sphaerotilaceae</taxon>
        <taxon>Azohydromonas</taxon>
    </lineage>
</organism>
<dbReference type="AlphaFoldDB" id="A0A848FCT3"/>
<feature type="transmembrane region" description="Helical" evidence="2">
    <location>
        <begin position="596"/>
        <end position="614"/>
    </location>
</feature>
<evidence type="ECO:0000256" key="2">
    <source>
        <dbReference type="SAM" id="Phobius"/>
    </source>
</evidence>
<gene>
    <name evidence="3" type="ORF">HHL10_16555</name>
</gene>
<feature type="transmembrane region" description="Helical" evidence="2">
    <location>
        <begin position="425"/>
        <end position="446"/>
    </location>
</feature>
<feature type="transmembrane region" description="Helical" evidence="2">
    <location>
        <begin position="634"/>
        <end position="655"/>
    </location>
</feature>
<feature type="region of interest" description="Disordered" evidence="1">
    <location>
        <begin position="722"/>
        <end position="747"/>
    </location>
</feature>
<name>A0A848FCT3_9BURK</name>
<feature type="transmembrane region" description="Helical" evidence="2">
    <location>
        <begin position="323"/>
        <end position="342"/>
    </location>
</feature>
<feature type="region of interest" description="Disordered" evidence="1">
    <location>
        <begin position="979"/>
        <end position="1003"/>
    </location>
</feature>
<feature type="transmembrane region" description="Helical" evidence="2">
    <location>
        <begin position="184"/>
        <end position="202"/>
    </location>
</feature>
<proteinExistence type="predicted"/>
<reference evidence="3 4" key="1">
    <citation type="submission" date="2020-04" db="EMBL/GenBank/DDBJ databases">
        <title>Azohydromonas sp. isolated from soil.</title>
        <authorList>
            <person name="Dahal R.H."/>
        </authorList>
    </citation>
    <scope>NUCLEOTIDE SEQUENCE [LARGE SCALE GENOMIC DNA]</scope>
    <source>
        <strain evidence="3 4">G-1-1-14</strain>
    </source>
</reference>
<feature type="transmembrane region" description="Helical" evidence="2">
    <location>
        <begin position="565"/>
        <end position="584"/>
    </location>
</feature>
<feature type="region of interest" description="Disordered" evidence="1">
    <location>
        <begin position="1"/>
        <end position="38"/>
    </location>
</feature>
<keyword evidence="4" id="KW-1185">Reference proteome</keyword>
<feature type="transmembrane region" description="Helical" evidence="2">
    <location>
        <begin position="223"/>
        <end position="243"/>
    </location>
</feature>
<keyword evidence="2" id="KW-1133">Transmembrane helix</keyword>
<feature type="transmembrane region" description="Helical" evidence="2">
    <location>
        <begin position="107"/>
        <end position="133"/>
    </location>
</feature>
<accession>A0A848FCT3</accession>
<protein>
    <recommendedName>
        <fullName evidence="5">Patatin-like phospholipase</fullName>
    </recommendedName>
</protein>
<feature type="compositionally biased region" description="Basic and acidic residues" evidence="1">
    <location>
        <begin position="1"/>
        <end position="18"/>
    </location>
</feature>
<comment type="caution">
    <text evidence="3">The sequence shown here is derived from an EMBL/GenBank/DDBJ whole genome shotgun (WGS) entry which is preliminary data.</text>
</comment>
<feature type="transmembrane region" description="Helical" evidence="2">
    <location>
        <begin position="263"/>
        <end position="285"/>
    </location>
</feature>
<feature type="transmembrane region" description="Helical" evidence="2">
    <location>
        <begin position="532"/>
        <end position="553"/>
    </location>
</feature>
<dbReference type="Proteomes" id="UP000574067">
    <property type="component" value="Unassembled WGS sequence"/>
</dbReference>
<feature type="transmembrane region" description="Helical" evidence="2">
    <location>
        <begin position="49"/>
        <end position="72"/>
    </location>
</feature>
<sequence length="1207" mass="125870">MAEGDRPTTRQERDRPATRQDTVQGHDPGHEHGHAAPAAKALPDASYSAVVLAVATAVAALLLQLLGALLQVPGGWGIEDLLGWPDARGSGGAQGLIGLWSQTDRSLVAWLVLGLDSALFVPLYASLGLAVAIELARALGGDAIPAQREARERLVLTLLVPPVLLLMLVDLAENSLGLARLGKAGPGVAVATAVIALAAVPLRGRLRLLLARLGRRALPITGAAALLLVLGNGWAAPACTPFGQRGVSWISALGCGAHGLKPWLSALAVALPAVVGLVWLSGLAIQAEVVSDRRLPAFSRRRSDTPPSRHDERVLLRAAVRDIVLRSRYVLLALALLGGLLLKLEAPRDALYALAASPLRGGEAAPAEQALRALGTLGAFTLTAAALWALLLSCWIWTRGASELQRARGALTSLPIAPGQYFVRLWTGVLAFMPAVLLALLCTQVLRETAMAQSGASGSIWASPAPLLLVCGLGALVLGVIFLARRPPDAGLAYYDTLTWPEWAAQAGLLSSPESRTAPRRWRLPRRVAPQALLPLLLVGLLLCRAIDLLPAAELLWERDRMPSLGLAATLLAVALWLSVFGWLSLLEIHGSRPWIGLPLLALLGLGVLGWTGQDGVWPAITQTRTAAAGGLRMLGFTALLGSLLLLAQAGGLWLARRHEARSLRTVYAGLGLLGLMVLALLVLGAADFLASTRTPARREVLAADRRPTLDTALAEWLQSLCGPGPGRAAERGDPPAAEGEDASPAPAPLVPCQPALPLDAQGALRVYLVASEGTGLRAAAWTGFVLQHLAQQDEQLLHRTFAITGVSGGAVGAAALRGCLAGGRLEEGCLERLAHADLMSPLLAAGLFEAPLQGLLPSAGCALPGCGFLSGTAWFEQALEAGSPGLRQGLMASRGLAAAPGAHVPYLLLGATWLRTGERAIASDLRIDWRQFPGARDQLGLTGRDLPLGSVAHNAARSGPLLAPGLLRAPHERCLDRASADGAAPRPASGRPQPCGLLADGSVADPGATQTSIDLLQALGQCLATQSGAAGQALYPRCAALDGAQRAWLRERLLPQLLVLRDHPPPPVLIDAACAPLDQRPPTAAELVALQPRAACGTDATQPLPGRPLCPGPNSGMPARTWHHAEAESAEAALAQARQVQAVSALRDALGGLARASAEPPVRTLDLAPEGIRYAAGWHLPALAVERMWQQARGCTQGAWTAGQAQ</sequence>
<feature type="transmembrane region" description="Helical" evidence="2">
    <location>
        <begin position="667"/>
        <end position="691"/>
    </location>
</feature>
<keyword evidence="2" id="KW-0472">Membrane</keyword>
<dbReference type="EMBL" id="JABBFW010000011">
    <property type="protein sequence ID" value="NML16595.1"/>
    <property type="molecule type" value="Genomic_DNA"/>
</dbReference>
<evidence type="ECO:0000256" key="1">
    <source>
        <dbReference type="SAM" id="MobiDB-lite"/>
    </source>
</evidence>
<evidence type="ECO:0000313" key="4">
    <source>
        <dbReference type="Proteomes" id="UP000574067"/>
    </source>
</evidence>
<evidence type="ECO:0000313" key="3">
    <source>
        <dbReference type="EMBL" id="NML16595.1"/>
    </source>
</evidence>
<evidence type="ECO:0008006" key="5">
    <source>
        <dbReference type="Google" id="ProtNLM"/>
    </source>
</evidence>